<dbReference type="PANTHER" id="PTHR46211:SF14">
    <property type="entry name" value="GLYCEROPHOSPHODIESTER PHOSPHODIESTERASE"/>
    <property type="match status" value="1"/>
</dbReference>
<feature type="non-terminal residue" evidence="2">
    <location>
        <position position="184"/>
    </location>
</feature>
<dbReference type="InterPro" id="IPR030395">
    <property type="entry name" value="GP_PDE_dom"/>
</dbReference>
<dbReference type="PANTHER" id="PTHR46211">
    <property type="entry name" value="GLYCEROPHOSPHORYL DIESTER PHOSPHODIESTERASE"/>
    <property type="match status" value="1"/>
</dbReference>
<dbReference type="InterPro" id="IPR017946">
    <property type="entry name" value="PLC-like_Pdiesterase_TIM-brl"/>
</dbReference>
<reference evidence="2" key="1">
    <citation type="journal article" date="2021" name="J Fungi (Basel)">
        <title>Virulence traits and population genomics of the black yeast Aureobasidium melanogenum.</title>
        <authorList>
            <person name="Cernosa A."/>
            <person name="Sun X."/>
            <person name="Gostincar C."/>
            <person name="Fang C."/>
            <person name="Gunde-Cimerman N."/>
            <person name="Song Z."/>
        </authorList>
    </citation>
    <scope>NUCLEOTIDE SEQUENCE</scope>
    <source>
        <strain evidence="2">EXF-9298</strain>
    </source>
</reference>
<sequence length="184" mass="20051">MPILQKHGVESRTSIQSFDWRTLIGIHAAYSTVPIVALLDETTVVPDKTNKTYPWLKNSEYPWLGGLDLDDFSGDWVAAGHSIGSSILSPNHGTSNSSDATVNSPLYKPFTTKDVVNRAHALGMQVVPWTVDAEVTISKLLDDGVDAIISNYPERVMYVGRQRGLSVGRARNPSKPECLVNASA</sequence>
<evidence type="ECO:0000259" key="1">
    <source>
        <dbReference type="PROSITE" id="PS51704"/>
    </source>
</evidence>
<organism evidence="2 3">
    <name type="scientific">Aureobasidium melanogenum</name>
    <name type="common">Aureobasidium pullulans var. melanogenum</name>
    <dbReference type="NCBI Taxonomy" id="46634"/>
    <lineage>
        <taxon>Eukaryota</taxon>
        <taxon>Fungi</taxon>
        <taxon>Dikarya</taxon>
        <taxon>Ascomycota</taxon>
        <taxon>Pezizomycotina</taxon>
        <taxon>Dothideomycetes</taxon>
        <taxon>Dothideomycetidae</taxon>
        <taxon>Dothideales</taxon>
        <taxon>Saccotheciaceae</taxon>
        <taxon>Aureobasidium</taxon>
    </lineage>
</organism>
<keyword evidence="3" id="KW-1185">Reference proteome</keyword>
<dbReference type="Pfam" id="PF03009">
    <property type="entry name" value="GDPD"/>
    <property type="match status" value="1"/>
</dbReference>
<dbReference type="AlphaFoldDB" id="A0A9P8JYJ7"/>
<dbReference type="GO" id="GO:0008081">
    <property type="term" value="F:phosphoric diester hydrolase activity"/>
    <property type="evidence" value="ECO:0007669"/>
    <property type="project" value="InterPro"/>
</dbReference>
<evidence type="ECO:0000313" key="3">
    <source>
        <dbReference type="Proteomes" id="UP000729357"/>
    </source>
</evidence>
<dbReference type="Proteomes" id="UP000729357">
    <property type="component" value="Unassembled WGS sequence"/>
</dbReference>
<dbReference type="SUPFAM" id="SSF51695">
    <property type="entry name" value="PLC-like phosphodiesterases"/>
    <property type="match status" value="1"/>
</dbReference>
<feature type="domain" description="GP-PDE" evidence="1">
    <location>
        <begin position="1"/>
        <end position="160"/>
    </location>
</feature>
<reference evidence="2" key="2">
    <citation type="submission" date="2021-08" db="EMBL/GenBank/DDBJ databases">
        <authorList>
            <person name="Gostincar C."/>
            <person name="Sun X."/>
            <person name="Song Z."/>
            <person name="Gunde-Cimerman N."/>
        </authorList>
    </citation>
    <scope>NUCLEOTIDE SEQUENCE</scope>
    <source>
        <strain evidence="2">EXF-9298</strain>
    </source>
</reference>
<dbReference type="GO" id="GO:0006629">
    <property type="term" value="P:lipid metabolic process"/>
    <property type="evidence" value="ECO:0007669"/>
    <property type="project" value="InterPro"/>
</dbReference>
<accession>A0A9P8JYJ7</accession>
<dbReference type="Gene3D" id="3.20.20.190">
    <property type="entry name" value="Phosphatidylinositol (PI) phosphodiesterase"/>
    <property type="match status" value="1"/>
</dbReference>
<evidence type="ECO:0000313" key="2">
    <source>
        <dbReference type="EMBL" id="KAG9987096.1"/>
    </source>
</evidence>
<proteinExistence type="predicted"/>
<dbReference type="PROSITE" id="PS51704">
    <property type="entry name" value="GP_PDE"/>
    <property type="match status" value="1"/>
</dbReference>
<name>A0A9P8JYJ7_AURME</name>
<protein>
    <submittedName>
        <fullName evidence="2">Glycerophosphodiester phosphodiesterase</fullName>
    </submittedName>
</protein>
<gene>
    <name evidence="2" type="ORF">KCU98_g3581</name>
</gene>
<comment type="caution">
    <text evidence="2">The sequence shown here is derived from an EMBL/GenBank/DDBJ whole genome shotgun (WGS) entry which is preliminary data.</text>
</comment>
<dbReference type="EMBL" id="JAHFXS010000252">
    <property type="protein sequence ID" value="KAG9987096.1"/>
    <property type="molecule type" value="Genomic_DNA"/>
</dbReference>